<dbReference type="SMART" id="SM00091">
    <property type="entry name" value="PAS"/>
    <property type="match status" value="2"/>
</dbReference>
<feature type="transmembrane region" description="Helical" evidence="4">
    <location>
        <begin position="79"/>
        <end position="96"/>
    </location>
</feature>
<dbReference type="PROSITE" id="PS50887">
    <property type="entry name" value="GGDEF"/>
    <property type="match status" value="1"/>
</dbReference>
<dbReference type="Pfam" id="PF13426">
    <property type="entry name" value="PAS_9"/>
    <property type="match status" value="1"/>
</dbReference>
<name>A0A3P3VIM2_9GAMM</name>
<dbReference type="FunFam" id="3.20.20.450:FF:000001">
    <property type="entry name" value="Cyclic di-GMP phosphodiesterase yahA"/>
    <property type="match status" value="1"/>
</dbReference>
<evidence type="ECO:0000313" key="10">
    <source>
        <dbReference type="Proteomes" id="UP000280792"/>
    </source>
</evidence>
<dbReference type="AlphaFoldDB" id="A0A3P3VIM2"/>
<dbReference type="CDD" id="cd01948">
    <property type="entry name" value="EAL"/>
    <property type="match status" value="1"/>
</dbReference>
<organism evidence="9 10">
    <name type="scientific">Aestuariirhabdus litorea</name>
    <dbReference type="NCBI Taxonomy" id="2528527"/>
    <lineage>
        <taxon>Bacteria</taxon>
        <taxon>Pseudomonadati</taxon>
        <taxon>Pseudomonadota</taxon>
        <taxon>Gammaproteobacteria</taxon>
        <taxon>Oceanospirillales</taxon>
        <taxon>Aestuariirhabdaceae</taxon>
        <taxon>Aestuariirhabdus</taxon>
    </lineage>
</organism>
<evidence type="ECO:0000259" key="7">
    <source>
        <dbReference type="PROSITE" id="PS50883"/>
    </source>
</evidence>
<dbReference type="NCBIfam" id="TIGR00254">
    <property type="entry name" value="GGDEF"/>
    <property type="match status" value="1"/>
</dbReference>
<dbReference type="InterPro" id="IPR035965">
    <property type="entry name" value="PAS-like_dom_sf"/>
</dbReference>
<dbReference type="Proteomes" id="UP000280792">
    <property type="component" value="Unassembled WGS sequence"/>
</dbReference>
<dbReference type="EC" id="3.1.4.52" evidence="1"/>
<keyword evidence="4" id="KW-0472">Membrane</keyword>
<proteinExistence type="predicted"/>
<feature type="domain" description="EAL" evidence="7">
    <location>
        <begin position="724"/>
        <end position="977"/>
    </location>
</feature>
<dbReference type="SUPFAM" id="SSF55073">
    <property type="entry name" value="Nucleotide cyclase"/>
    <property type="match status" value="1"/>
</dbReference>
<dbReference type="PANTHER" id="PTHR44757">
    <property type="entry name" value="DIGUANYLATE CYCLASE DGCP"/>
    <property type="match status" value="1"/>
</dbReference>
<dbReference type="CDD" id="cd00130">
    <property type="entry name" value="PAS"/>
    <property type="match status" value="2"/>
</dbReference>
<feature type="domain" description="PAS" evidence="5">
    <location>
        <begin position="430"/>
        <end position="475"/>
    </location>
</feature>
<dbReference type="PROSITE" id="PS50113">
    <property type="entry name" value="PAC"/>
    <property type="match status" value="2"/>
</dbReference>
<feature type="domain" description="GGDEF" evidence="8">
    <location>
        <begin position="582"/>
        <end position="715"/>
    </location>
</feature>
<dbReference type="NCBIfam" id="TIGR00229">
    <property type="entry name" value="sensory_box"/>
    <property type="match status" value="1"/>
</dbReference>
<sequence>MGLNGGWNRSEAHNNKSQRRRLFAGQTVTQPLGTTMIDAIRRLLPRLGNNATPDDSNMRQRTADQTHFQLQRLHQLHRTLPWLVTFGSLLATAFLWPVLNAYHLLLGGVWLALLMLGRYNLALRFRYRRERALGHWPLISCLPALLGGATIALAFVSLLPQLSLPLTGVCYLLLLAALLSAMLFYAIFPPAFLSFAGAAVLPLCTELLWQGGNYAQLATLGLLLSLALLTYGNLCANHYLLSRYQLQQRHDRLQLKLQHTQRELALSHPERPAAVEPAVGSSPDPAHNARLARQLSDARQGIQAAEQRLAMVLEANELSLWEWDLSQDRFIQPQALEMLGQRFDGQQGFIGSLKPLLEEADLLRLKEAMQHYLNGNSLEYRVQFRARHQNGQWLWLEDRGQASAWDAQGRITRIAGTRREITLQKKQQAESDLFRRLCSLSHQSICLLDHQLRIQLPNPSFCELTGYSYEELIGRPIDQISRQQPALFYQEVTDQLQQKGFWSGEILEYRKDGHPYPVAANFSRVTDASGLNPYFLAIFNDLSDQQRTEHRLHYLASFDSLTGLVNREQFLRRLSKATQAGKTLNLILLNLDRFKQINESLGHEVGDQLLVHFSRRLRTHARDAELIARTGSDEFALLLPGETGLGSLMRICERLLRKTGRDYRVASHDLTLTLSAGVCRFPQQVRTARALLQGASRALIEAKKFAGNHYHLYTDELADKDATQPLLEGALRKAVANREFEVYYQPKLHLASGTIRGVEALVRWQHPQLGLVEPERFIYLAEENGLIGAIGEQVLEQACQQAREWLNDGIEIRVAVNLSAQQLKQGDGAAVIERTLKRTGLPHHLLELELTESILLEENSRISSTIHRIRELGVGISIDDFGTGYASLSYLRRFPVSALKIDRSFISGIPDSDSDCALARAIIAMALSLDLRVVAEGVELPQQAEFLRRFACDEIQGYLVSKPVCARELTEQLGQPVSF</sequence>
<evidence type="ECO:0000259" key="8">
    <source>
        <dbReference type="PROSITE" id="PS50887"/>
    </source>
</evidence>
<keyword evidence="4" id="KW-1133">Transmembrane helix</keyword>
<keyword evidence="4" id="KW-0812">Transmembrane</keyword>
<dbReference type="GO" id="GO:0071111">
    <property type="term" value="F:cyclic-guanylate-specific phosphodiesterase activity"/>
    <property type="evidence" value="ECO:0007669"/>
    <property type="project" value="UniProtKB-EC"/>
</dbReference>
<evidence type="ECO:0000256" key="2">
    <source>
        <dbReference type="ARBA" id="ARBA00022636"/>
    </source>
</evidence>
<dbReference type="SMART" id="SM00086">
    <property type="entry name" value="PAC"/>
    <property type="match status" value="2"/>
</dbReference>
<gene>
    <name evidence="9" type="ORF">D0544_11615</name>
</gene>
<dbReference type="PANTHER" id="PTHR44757:SF2">
    <property type="entry name" value="BIOFILM ARCHITECTURE MAINTENANCE PROTEIN MBAA"/>
    <property type="match status" value="1"/>
</dbReference>
<dbReference type="InterPro" id="IPR000014">
    <property type="entry name" value="PAS"/>
</dbReference>
<dbReference type="PROSITE" id="PS50883">
    <property type="entry name" value="EAL"/>
    <property type="match status" value="1"/>
</dbReference>
<feature type="transmembrane region" description="Helical" evidence="4">
    <location>
        <begin position="133"/>
        <end position="156"/>
    </location>
</feature>
<dbReference type="SMART" id="SM00267">
    <property type="entry name" value="GGDEF"/>
    <property type="match status" value="1"/>
</dbReference>
<dbReference type="EMBL" id="QWEZ01000002">
    <property type="protein sequence ID" value="RRJ82512.1"/>
    <property type="molecule type" value="Genomic_DNA"/>
</dbReference>
<evidence type="ECO:0000256" key="1">
    <source>
        <dbReference type="ARBA" id="ARBA00012282"/>
    </source>
</evidence>
<evidence type="ECO:0000313" key="9">
    <source>
        <dbReference type="EMBL" id="RRJ82512.1"/>
    </source>
</evidence>
<dbReference type="Pfam" id="PF00990">
    <property type="entry name" value="GGDEF"/>
    <property type="match status" value="1"/>
</dbReference>
<dbReference type="InterPro" id="IPR052155">
    <property type="entry name" value="Biofilm_reg_signaling"/>
</dbReference>
<reference evidence="9 10" key="1">
    <citation type="submission" date="2018-08" db="EMBL/GenBank/DDBJ databases">
        <authorList>
            <person name="Khan S.A."/>
        </authorList>
    </citation>
    <scope>NUCLEOTIDE SEQUENCE [LARGE SCALE GENOMIC DNA]</scope>
    <source>
        <strain evidence="9 10">GTF-13</strain>
    </source>
</reference>
<dbReference type="InterPro" id="IPR000700">
    <property type="entry name" value="PAS-assoc_C"/>
</dbReference>
<reference evidence="9 10" key="2">
    <citation type="submission" date="2018-12" db="EMBL/GenBank/DDBJ databases">
        <title>Simiduia agarivorans gen. nov., sp. nov., a marine, agarolytic bacterium isolated from shallow coastal water from Keelung, Taiwan.</title>
        <authorList>
            <person name="Shieh W.Y."/>
        </authorList>
    </citation>
    <scope>NUCLEOTIDE SEQUENCE [LARGE SCALE GENOMIC DNA]</scope>
    <source>
        <strain evidence="9 10">GTF-13</strain>
    </source>
</reference>
<dbReference type="Gene3D" id="3.30.70.270">
    <property type="match status" value="1"/>
</dbReference>
<dbReference type="Pfam" id="PF08447">
    <property type="entry name" value="PAS_3"/>
    <property type="match status" value="1"/>
</dbReference>
<dbReference type="InterPro" id="IPR013655">
    <property type="entry name" value="PAS_fold_3"/>
</dbReference>
<dbReference type="InterPro" id="IPR043128">
    <property type="entry name" value="Rev_trsase/Diguanyl_cyclase"/>
</dbReference>
<protein>
    <recommendedName>
        <fullName evidence="1">cyclic-guanylate-specific phosphodiesterase</fullName>
        <ecNumber evidence="1">3.1.4.52</ecNumber>
    </recommendedName>
</protein>
<evidence type="ECO:0000259" key="6">
    <source>
        <dbReference type="PROSITE" id="PS50113"/>
    </source>
</evidence>
<dbReference type="InterPro" id="IPR000160">
    <property type="entry name" value="GGDEF_dom"/>
</dbReference>
<dbReference type="SMART" id="SM00052">
    <property type="entry name" value="EAL"/>
    <property type="match status" value="1"/>
</dbReference>
<feature type="region of interest" description="Disordered" evidence="3">
    <location>
        <begin position="1"/>
        <end position="22"/>
    </location>
</feature>
<dbReference type="InterPro" id="IPR001633">
    <property type="entry name" value="EAL_dom"/>
</dbReference>
<dbReference type="CDD" id="cd01949">
    <property type="entry name" value="GGDEF"/>
    <property type="match status" value="1"/>
</dbReference>
<feature type="domain" description="PAC" evidence="6">
    <location>
        <begin position="380"/>
        <end position="433"/>
    </location>
</feature>
<dbReference type="Gene3D" id="3.20.20.450">
    <property type="entry name" value="EAL domain"/>
    <property type="match status" value="1"/>
</dbReference>
<evidence type="ECO:0000256" key="4">
    <source>
        <dbReference type="SAM" id="Phobius"/>
    </source>
</evidence>
<evidence type="ECO:0000259" key="5">
    <source>
        <dbReference type="PROSITE" id="PS50112"/>
    </source>
</evidence>
<feature type="transmembrane region" description="Helical" evidence="4">
    <location>
        <begin position="162"/>
        <end position="185"/>
    </location>
</feature>
<dbReference type="InterPro" id="IPR001610">
    <property type="entry name" value="PAC"/>
</dbReference>
<dbReference type="InterPro" id="IPR029787">
    <property type="entry name" value="Nucleotide_cyclase"/>
</dbReference>
<feature type="domain" description="PAC" evidence="6">
    <location>
        <begin position="502"/>
        <end position="554"/>
    </location>
</feature>
<feature type="transmembrane region" description="Helical" evidence="4">
    <location>
        <begin position="102"/>
        <end position="121"/>
    </location>
</feature>
<dbReference type="Gene3D" id="3.30.450.20">
    <property type="entry name" value="PAS domain"/>
    <property type="match status" value="2"/>
</dbReference>
<accession>A0A3P3VIM2</accession>
<keyword evidence="2" id="KW-0973">c-di-GMP</keyword>
<dbReference type="SUPFAM" id="SSF55785">
    <property type="entry name" value="PYP-like sensor domain (PAS domain)"/>
    <property type="match status" value="2"/>
</dbReference>
<comment type="caution">
    <text evidence="9">The sequence shown here is derived from an EMBL/GenBank/DDBJ whole genome shotgun (WGS) entry which is preliminary data.</text>
</comment>
<keyword evidence="10" id="KW-1185">Reference proteome</keyword>
<evidence type="ECO:0000256" key="3">
    <source>
        <dbReference type="SAM" id="MobiDB-lite"/>
    </source>
</evidence>
<dbReference type="Pfam" id="PF00563">
    <property type="entry name" value="EAL"/>
    <property type="match status" value="1"/>
</dbReference>
<dbReference type="InterPro" id="IPR035919">
    <property type="entry name" value="EAL_sf"/>
</dbReference>
<dbReference type="PROSITE" id="PS50112">
    <property type="entry name" value="PAS"/>
    <property type="match status" value="1"/>
</dbReference>
<dbReference type="SUPFAM" id="SSF141868">
    <property type="entry name" value="EAL domain-like"/>
    <property type="match status" value="1"/>
</dbReference>
<feature type="transmembrane region" description="Helical" evidence="4">
    <location>
        <begin position="217"/>
        <end position="240"/>
    </location>
</feature>